<dbReference type="AlphaFoldDB" id="A0A0L0V4R0"/>
<organism evidence="2 3">
    <name type="scientific">Puccinia striiformis f. sp. tritici PST-78</name>
    <dbReference type="NCBI Taxonomy" id="1165861"/>
    <lineage>
        <taxon>Eukaryota</taxon>
        <taxon>Fungi</taxon>
        <taxon>Dikarya</taxon>
        <taxon>Basidiomycota</taxon>
        <taxon>Pucciniomycotina</taxon>
        <taxon>Pucciniomycetes</taxon>
        <taxon>Pucciniales</taxon>
        <taxon>Pucciniaceae</taxon>
        <taxon>Puccinia</taxon>
    </lineage>
</organism>
<sequence length="185" mass="20886">MADDEYDTFFDVSSQMGQSQLSDQMMWLDEALRDEFISQETPMDLRQNNPITSYQPTPNQVNITGVNNPFTGTLTRENSVKFYQQSGLSPDVSEEDLSISTPERSVTPAKRARMSASRGKKSIDKLDKEATSTNKSFILEYTLHLPAGNEEKKASTRGSHKRRALMAEPNNFVKFESKGPNFSFK</sequence>
<dbReference type="EMBL" id="AJIL01000122">
    <property type="protein sequence ID" value="KNE94181.1"/>
    <property type="molecule type" value="Genomic_DNA"/>
</dbReference>
<dbReference type="Proteomes" id="UP000054564">
    <property type="component" value="Unassembled WGS sequence"/>
</dbReference>
<accession>A0A0L0V4R0</accession>
<evidence type="ECO:0000313" key="3">
    <source>
        <dbReference type="Proteomes" id="UP000054564"/>
    </source>
</evidence>
<evidence type="ECO:0000256" key="1">
    <source>
        <dbReference type="SAM" id="MobiDB-lite"/>
    </source>
</evidence>
<protein>
    <submittedName>
        <fullName evidence="2">Uncharacterized protein</fullName>
    </submittedName>
</protein>
<proteinExistence type="predicted"/>
<gene>
    <name evidence="2" type="ORF">PSTG_12512</name>
</gene>
<comment type="caution">
    <text evidence="2">The sequence shown here is derived from an EMBL/GenBank/DDBJ whole genome shotgun (WGS) entry which is preliminary data.</text>
</comment>
<feature type="region of interest" description="Disordered" evidence="1">
    <location>
        <begin position="147"/>
        <end position="167"/>
    </location>
</feature>
<name>A0A0L0V4R0_9BASI</name>
<feature type="region of interest" description="Disordered" evidence="1">
    <location>
        <begin position="86"/>
        <end position="128"/>
    </location>
</feature>
<evidence type="ECO:0000313" key="2">
    <source>
        <dbReference type="EMBL" id="KNE94181.1"/>
    </source>
</evidence>
<keyword evidence="3" id="KW-1185">Reference proteome</keyword>
<reference evidence="3" key="1">
    <citation type="submission" date="2014-03" db="EMBL/GenBank/DDBJ databases">
        <title>The Genome Sequence of Puccinia striiformis f. sp. tritici PST-78.</title>
        <authorList>
            <consortium name="The Broad Institute Genome Sequencing Platform"/>
            <person name="Cuomo C."/>
            <person name="Hulbert S."/>
            <person name="Chen X."/>
            <person name="Walker B."/>
            <person name="Young S.K."/>
            <person name="Zeng Q."/>
            <person name="Gargeya S."/>
            <person name="Fitzgerald M."/>
            <person name="Haas B."/>
            <person name="Abouelleil A."/>
            <person name="Alvarado L."/>
            <person name="Arachchi H.M."/>
            <person name="Berlin A.M."/>
            <person name="Chapman S.B."/>
            <person name="Goldberg J."/>
            <person name="Griggs A."/>
            <person name="Gujja S."/>
            <person name="Hansen M."/>
            <person name="Howarth C."/>
            <person name="Imamovic A."/>
            <person name="Larimer J."/>
            <person name="McCowan C."/>
            <person name="Montmayeur A."/>
            <person name="Murphy C."/>
            <person name="Neiman D."/>
            <person name="Pearson M."/>
            <person name="Priest M."/>
            <person name="Roberts A."/>
            <person name="Saif S."/>
            <person name="Shea T."/>
            <person name="Sisk P."/>
            <person name="Sykes S."/>
            <person name="Wortman J."/>
            <person name="Nusbaum C."/>
            <person name="Birren B."/>
        </authorList>
    </citation>
    <scope>NUCLEOTIDE SEQUENCE [LARGE SCALE GENOMIC DNA]</scope>
    <source>
        <strain evidence="3">race PST-78</strain>
    </source>
</reference>